<evidence type="ECO:0000256" key="2">
    <source>
        <dbReference type="ARBA" id="ARBA00022553"/>
    </source>
</evidence>
<dbReference type="SUPFAM" id="SSF52091">
    <property type="entry name" value="SpoIIaa-like"/>
    <property type="match status" value="1"/>
</dbReference>
<dbReference type="InterPro" id="IPR036513">
    <property type="entry name" value="STAS_dom_sf"/>
</dbReference>
<dbReference type="Gene3D" id="3.30.750.24">
    <property type="entry name" value="STAS domain"/>
    <property type="match status" value="1"/>
</dbReference>
<keyword evidence="2" id="KW-0597">Phosphoprotein</keyword>
<dbReference type="CDD" id="cd07043">
    <property type="entry name" value="STAS_anti-anti-sigma_factors"/>
    <property type="match status" value="1"/>
</dbReference>
<dbReference type="KEGG" id="ocn:CUC15_03185"/>
<name>A0A345PDG4_9BACI</name>
<gene>
    <name evidence="6" type="ORF">CUC15_03185</name>
</gene>
<dbReference type="PANTHER" id="PTHR33495">
    <property type="entry name" value="ANTI-SIGMA FACTOR ANTAGONIST TM_1081-RELATED-RELATED"/>
    <property type="match status" value="1"/>
</dbReference>
<dbReference type="Proteomes" id="UP000253908">
    <property type="component" value="Chromosome"/>
</dbReference>
<reference evidence="7" key="1">
    <citation type="submission" date="2017-11" db="EMBL/GenBank/DDBJ databases">
        <authorList>
            <person name="Zhu W."/>
        </authorList>
    </citation>
    <scope>NUCLEOTIDE SEQUENCE [LARGE SCALE GENOMIC DNA]</scope>
    <source>
        <strain evidence="7">160</strain>
    </source>
</reference>
<feature type="domain" description="STAS" evidence="5">
    <location>
        <begin position="3"/>
        <end position="114"/>
    </location>
</feature>
<dbReference type="PANTHER" id="PTHR33495:SF9">
    <property type="entry name" value="ANTI-SIGMA-B FACTOR ANTAGONIST"/>
    <property type="match status" value="1"/>
</dbReference>
<evidence type="ECO:0000259" key="5">
    <source>
        <dbReference type="PROSITE" id="PS50801"/>
    </source>
</evidence>
<evidence type="ECO:0000313" key="6">
    <source>
        <dbReference type="EMBL" id="AXI08044.1"/>
    </source>
</evidence>
<evidence type="ECO:0000256" key="4">
    <source>
        <dbReference type="RuleBase" id="RU003749"/>
    </source>
</evidence>
<proteinExistence type="inferred from homology"/>
<sequence>MDLTVNIHEEAGKFIMNLSGEIDAYTAPKLKEDLLPLTKLTGNIIEVNLENVEYMDSTGLGIFVSALKSTKENNSSMKLVNLQDRVLRLFKITGLDKIIDIDTAIRGGSVNGKL</sequence>
<dbReference type="OrthoDB" id="9793697at2"/>
<evidence type="ECO:0000313" key="7">
    <source>
        <dbReference type="Proteomes" id="UP000253908"/>
    </source>
</evidence>
<dbReference type="AlphaFoldDB" id="A0A345PDG4"/>
<comment type="similarity">
    <text evidence="1 4">Belongs to the anti-sigma-factor antagonist family.</text>
</comment>
<accession>A0A345PDG4</accession>
<keyword evidence="7" id="KW-1185">Reference proteome</keyword>
<evidence type="ECO:0000256" key="3">
    <source>
        <dbReference type="ARBA" id="ARBA00024670"/>
    </source>
</evidence>
<dbReference type="PROSITE" id="PS50801">
    <property type="entry name" value="STAS"/>
    <property type="match status" value="1"/>
</dbReference>
<dbReference type="InterPro" id="IPR003658">
    <property type="entry name" value="Anti-sigma_ant"/>
</dbReference>
<dbReference type="RefSeq" id="WP_114915337.1">
    <property type="nucleotide sequence ID" value="NZ_CP024848.1"/>
</dbReference>
<dbReference type="GO" id="GO:0043856">
    <property type="term" value="F:anti-sigma factor antagonist activity"/>
    <property type="evidence" value="ECO:0007669"/>
    <property type="project" value="InterPro"/>
</dbReference>
<protein>
    <recommendedName>
        <fullName evidence="4">Anti-sigma factor antagonist</fullName>
    </recommendedName>
</protein>
<evidence type="ECO:0000256" key="1">
    <source>
        <dbReference type="ARBA" id="ARBA00009013"/>
    </source>
</evidence>
<organism evidence="6 7">
    <name type="scientific">Oceanobacillus zhaokaii</name>
    <dbReference type="NCBI Taxonomy" id="2052660"/>
    <lineage>
        <taxon>Bacteria</taxon>
        <taxon>Bacillati</taxon>
        <taxon>Bacillota</taxon>
        <taxon>Bacilli</taxon>
        <taxon>Bacillales</taxon>
        <taxon>Bacillaceae</taxon>
        <taxon>Oceanobacillus</taxon>
    </lineage>
</organism>
<comment type="function">
    <text evidence="3">Positive regulator of sigma-B activity. Non-phosphorylated RsbV binds to RsbW, preventing its association with sigma-B. When phosphorylated, releases RsbW, which is then free to complex with and inactivate sigma-B.</text>
</comment>
<dbReference type="InterPro" id="IPR002645">
    <property type="entry name" value="STAS_dom"/>
</dbReference>
<dbReference type="NCBIfam" id="TIGR00377">
    <property type="entry name" value="ant_ant_sig"/>
    <property type="match status" value="1"/>
</dbReference>
<dbReference type="EMBL" id="CP024848">
    <property type="protein sequence ID" value="AXI08044.1"/>
    <property type="molecule type" value="Genomic_DNA"/>
</dbReference>
<dbReference type="Pfam" id="PF01740">
    <property type="entry name" value="STAS"/>
    <property type="match status" value="1"/>
</dbReference>